<dbReference type="GO" id="GO:0016485">
    <property type="term" value="P:protein processing"/>
    <property type="evidence" value="ECO:0007669"/>
    <property type="project" value="TreeGrafter"/>
</dbReference>
<dbReference type="Proteomes" id="UP000085678">
    <property type="component" value="Unplaced"/>
</dbReference>
<evidence type="ECO:0000256" key="5">
    <source>
        <dbReference type="ARBA" id="ARBA00020167"/>
    </source>
</evidence>
<sequence>MRFLFQNQQACRLLRPYLQLPKRYQTSSVIQDSLSLKTGDNIHGYLVQKVVPVQELQCVAVQLQHEQTGAEHLHIARDDQNNMFGVMLRTTPMDSTGVPHILEHTALCGSKKFPVRDPFFKMLTRSLSTFMNAFTASDWTMYPFTTQNRKDYENLLSVYLDAVFHPNLRQADFSQEGWRLEHENPEDNTSPITFKGVVFNEMKGVFSSSQSLFLSKLQRMLLPNHTYGVESGGDPICIPDLTWEQLKSFHASHYHPSNSRFFTYGDFPLEMHLKLIAEELKDFKKINPNTEVPLEQQWETPRECTITCKPDPMAADPEKQTTLAVSFMLGDITDRFEADTQSFIGSLLVDGETCPFYQALIEPNIGSDYSPGTGCSNYTRNGYFSVGLQNIRSEDIERVKNLIEDTIDRVIKDGFDSKNVEALLHKIELSLKHQTDNFGLHLAVSLSCLWNHGGSPSEALQINAFMDRLKQCMKENPRFLQDKVKQYFKDNPHRLTLIMQPDEKYDEQIKMQERQKLEDKLANLTEQDKKDIYENGLKLKAEQMKAVDASCLPTLQISDIEEDLKRYAVNEVYQSEVPVQYCEQPTNGVTYFRAVSNMAHLSEELKPYVPLFCNIVTRMGAGAMDYMELSQQMSLKTGGMDACSHVTGDPSDIYTYEQGILFSSYCLDKNTESMYELWTEIFNRLNLQDTNHLITLIRMEAANMANGLVHSGHSYAMQHASSSLLPSTRLTETLSGITQVSMMKRLAELEDMDHVVDNLNRIANHVLDKNNLRVAVNVSPESSAQVMMSTESFLTSLPVLSKTRDNDILVKDTIFSAKPDKNHFELPFSVNFAAQSVPTVPFNHPDFAKLQVLAKLMSSKYLHREIREKGGAYGGGATSNTPGVFQFFSYRDPRSLETLEVFDQSMSWAKAGEYSQQDVEESILGVFQQVDKPVAPGKRGLPLFLGHLTDDMRKEHRDQLKKCTKDQMVEVANRYFQSSGDTSVTLLGPHNPAVEEDSSWKVRKETSQ</sequence>
<evidence type="ECO:0000256" key="9">
    <source>
        <dbReference type="ARBA" id="ARBA00022833"/>
    </source>
</evidence>
<keyword evidence="10" id="KW-0482">Metalloprotease</keyword>
<evidence type="ECO:0000313" key="14">
    <source>
        <dbReference type="Proteomes" id="UP000085678"/>
    </source>
</evidence>
<dbReference type="Pfam" id="PF05193">
    <property type="entry name" value="Peptidase_M16_C"/>
    <property type="match status" value="1"/>
</dbReference>
<dbReference type="InterPro" id="IPR011765">
    <property type="entry name" value="Pept_M16_N"/>
</dbReference>
<feature type="domain" description="Peptidase M16C associated" evidence="13">
    <location>
        <begin position="499"/>
        <end position="746"/>
    </location>
</feature>
<dbReference type="InterPro" id="IPR055130">
    <property type="entry name" value="PreP_C"/>
</dbReference>
<evidence type="ECO:0000259" key="13">
    <source>
        <dbReference type="SMART" id="SM01264"/>
    </source>
</evidence>
<evidence type="ECO:0000256" key="3">
    <source>
        <dbReference type="ARBA" id="ARBA00007575"/>
    </source>
</evidence>
<dbReference type="KEGG" id="lak:106170768"/>
<evidence type="ECO:0000256" key="11">
    <source>
        <dbReference type="ARBA" id="ARBA00023128"/>
    </source>
</evidence>
<keyword evidence="6 15" id="KW-0645">Protease</keyword>
<dbReference type="GO" id="GO:0005759">
    <property type="term" value="C:mitochondrial matrix"/>
    <property type="evidence" value="ECO:0007669"/>
    <property type="project" value="UniProtKB-SubCell"/>
</dbReference>
<dbReference type="InParanoid" id="A0A1S3J7K7"/>
<evidence type="ECO:0000256" key="6">
    <source>
        <dbReference type="ARBA" id="ARBA00022670"/>
    </source>
</evidence>
<dbReference type="Pfam" id="PF08367">
    <property type="entry name" value="M16C_assoc"/>
    <property type="match status" value="1"/>
</dbReference>
<keyword evidence="11" id="KW-0496">Mitochondrion</keyword>
<dbReference type="FunFam" id="3.30.830.10:FF:000009">
    <property type="entry name" value="Presequence protease, mitochondrial"/>
    <property type="match status" value="1"/>
</dbReference>
<dbReference type="STRING" id="7574.A0A1S3J7K7"/>
<dbReference type="SUPFAM" id="SSF63411">
    <property type="entry name" value="LuxS/MPP-like metallohydrolase"/>
    <property type="match status" value="4"/>
</dbReference>
<dbReference type="InterPro" id="IPR013578">
    <property type="entry name" value="Peptidase_M16C_assoc"/>
</dbReference>
<feature type="compositionally biased region" description="Basic and acidic residues" evidence="12">
    <location>
        <begin position="998"/>
        <end position="1008"/>
    </location>
</feature>
<dbReference type="GO" id="GO:0004222">
    <property type="term" value="F:metalloendopeptidase activity"/>
    <property type="evidence" value="ECO:0007669"/>
    <property type="project" value="TreeGrafter"/>
</dbReference>
<evidence type="ECO:0000256" key="12">
    <source>
        <dbReference type="SAM" id="MobiDB-lite"/>
    </source>
</evidence>
<comment type="similarity">
    <text evidence="3">Belongs to the peptidase M16 family. PreP subfamily.</text>
</comment>
<evidence type="ECO:0000256" key="8">
    <source>
        <dbReference type="ARBA" id="ARBA00022801"/>
    </source>
</evidence>
<reference evidence="15" key="1">
    <citation type="submission" date="2025-08" db="UniProtKB">
        <authorList>
            <consortium name="RefSeq"/>
        </authorList>
    </citation>
    <scope>IDENTIFICATION</scope>
    <source>
        <tissue evidence="15">Gonads</tissue>
    </source>
</reference>
<organism evidence="14 15">
    <name type="scientific">Lingula anatina</name>
    <name type="common">Brachiopod</name>
    <name type="synonym">Lingula unguis</name>
    <dbReference type="NCBI Taxonomy" id="7574"/>
    <lineage>
        <taxon>Eukaryota</taxon>
        <taxon>Metazoa</taxon>
        <taxon>Spiralia</taxon>
        <taxon>Lophotrochozoa</taxon>
        <taxon>Brachiopoda</taxon>
        <taxon>Linguliformea</taxon>
        <taxon>Lingulata</taxon>
        <taxon>Lingulida</taxon>
        <taxon>Linguloidea</taxon>
        <taxon>Lingulidae</taxon>
        <taxon>Lingula</taxon>
    </lineage>
</organism>
<dbReference type="PANTHER" id="PTHR43016">
    <property type="entry name" value="PRESEQUENCE PROTEASE"/>
    <property type="match status" value="1"/>
</dbReference>
<dbReference type="Pfam" id="PF22516">
    <property type="entry name" value="PreP_C"/>
    <property type="match status" value="1"/>
</dbReference>
<evidence type="ECO:0000256" key="4">
    <source>
        <dbReference type="ARBA" id="ARBA00011853"/>
    </source>
</evidence>
<dbReference type="RefSeq" id="XP_013406216.1">
    <property type="nucleotide sequence ID" value="XM_013550762.1"/>
</dbReference>
<evidence type="ECO:0000256" key="2">
    <source>
        <dbReference type="ARBA" id="ARBA00004305"/>
    </source>
</evidence>
<dbReference type="AlphaFoldDB" id="A0A1S3J7K7"/>
<keyword evidence="8" id="KW-0378">Hydrolase</keyword>
<evidence type="ECO:0000256" key="10">
    <source>
        <dbReference type="ARBA" id="ARBA00023049"/>
    </source>
</evidence>
<dbReference type="OrthoDB" id="10250783at2759"/>
<dbReference type="FunFam" id="3.30.830.10:FF:000011">
    <property type="entry name" value="Presequence protease, mitochondrial"/>
    <property type="match status" value="1"/>
</dbReference>
<dbReference type="FunCoup" id="A0A1S3J7K7">
    <property type="interactions" value="2085"/>
</dbReference>
<keyword evidence="7" id="KW-0479">Metal-binding</keyword>
<comment type="cofactor">
    <cofactor evidence="1">
        <name>Zn(2+)</name>
        <dbReference type="ChEBI" id="CHEBI:29105"/>
    </cofactor>
</comment>
<dbReference type="InterPro" id="IPR011249">
    <property type="entry name" value="Metalloenz_LuxS/M16"/>
</dbReference>
<keyword evidence="9" id="KW-0862">Zinc</keyword>
<accession>A0A1S3J7K7</accession>
<dbReference type="PANTHER" id="PTHR43016:SF13">
    <property type="entry name" value="PRESEQUENCE PROTEASE, MITOCHONDRIAL"/>
    <property type="match status" value="1"/>
</dbReference>
<feature type="region of interest" description="Disordered" evidence="12">
    <location>
        <begin position="982"/>
        <end position="1008"/>
    </location>
</feature>
<comment type="subunit">
    <text evidence="4">Monomer and homodimer; homodimerization is induced by binding of the substrate.</text>
</comment>
<protein>
    <recommendedName>
        <fullName evidence="5">Presequence protease, mitochondrial</fullName>
    </recommendedName>
</protein>
<dbReference type="GeneID" id="106170768"/>
<comment type="subcellular location">
    <subcellularLocation>
        <location evidence="2">Mitochondrion matrix</location>
    </subcellularLocation>
</comment>
<evidence type="ECO:0000256" key="7">
    <source>
        <dbReference type="ARBA" id="ARBA00022723"/>
    </source>
</evidence>
<keyword evidence="14" id="KW-1185">Reference proteome</keyword>
<evidence type="ECO:0000256" key="1">
    <source>
        <dbReference type="ARBA" id="ARBA00001947"/>
    </source>
</evidence>
<dbReference type="Pfam" id="PF00675">
    <property type="entry name" value="Peptidase_M16"/>
    <property type="match status" value="1"/>
</dbReference>
<evidence type="ECO:0000313" key="15">
    <source>
        <dbReference type="RefSeq" id="XP_013406216.1"/>
    </source>
</evidence>
<dbReference type="FunFam" id="3.30.830.10:FF:000020">
    <property type="entry name" value="Mitochondrial presequence protease"/>
    <property type="match status" value="1"/>
</dbReference>
<dbReference type="GO" id="GO:0046872">
    <property type="term" value="F:metal ion binding"/>
    <property type="evidence" value="ECO:0007669"/>
    <property type="project" value="UniProtKB-KW"/>
</dbReference>
<proteinExistence type="inferred from homology"/>
<gene>
    <name evidence="15" type="primary">LOC106170768</name>
</gene>
<dbReference type="SMART" id="SM01264">
    <property type="entry name" value="M16C_associated"/>
    <property type="match status" value="1"/>
</dbReference>
<dbReference type="Gene3D" id="3.30.830.10">
    <property type="entry name" value="Metalloenzyme, LuxS/M16 peptidase-like"/>
    <property type="match status" value="4"/>
</dbReference>
<name>A0A1S3J7K7_LINAN</name>
<dbReference type="InterPro" id="IPR007863">
    <property type="entry name" value="Peptidase_M16_C"/>
</dbReference>